<dbReference type="SUPFAM" id="SSF53474">
    <property type="entry name" value="alpha/beta-Hydrolases"/>
    <property type="match status" value="1"/>
</dbReference>
<dbReference type="Gene3D" id="3.40.50.1820">
    <property type="entry name" value="alpha/beta hydrolase"/>
    <property type="match status" value="1"/>
</dbReference>
<dbReference type="InterPro" id="IPR029058">
    <property type="entry name" value="AB_hydrolase_fold"/>
</dbReference>
<gene>
    <name evidence="4" type="ORF">QTP81_04885</name>
</gene>
<dbReference type="SMART" id="SM00939">
    <property type="entry name" value="PepX_C"/>
    <property type="match status" value="1"/>
</dbReference>
<dbReference type="RefSeq" id="WP_289364119.1">
    <property type="nucleotide sequence ID" value="NZ_JAUCBP010000006.1"/>
</dbReference>
<proteinExistence type="predicted"/>
<feature type="signal peptide" evidence="2">
    <location>
        <begin position="1"/>
        <end position="18"/>
    </location>
</feature>
<evidence type="ECO:0000256" key="2">
    <source>
        <dbReference type="SAM" id="SignalP"/>
    </source>
</evidence>
<keyword evidence="2" id="KW-0732">Signal</keyword>
<dbReference type="InterPro" id="IPR008979">
    <property type="entry name" value="Galactose-bd-like_sf"/>
</dbReference>
<evidence type="ECO:0000256" key="1">
    <source>
        <dbReference type="ARBA" id="ARBA00022801"/>
    </source>
</evidence>
<dbReference type="Gene3D" id="1.10.3020.10">
    <property type="entry name" value="alpha-amino acid ester hydrolase ( Helical cap domain)"/>
    <property type="match status" value="1"/>
</dbReference>
<keyword evidence="1 4" id="KW-0378">Hydrolase</keyword>
<dbReference type="InterPro" id="IPR000383">
    <property type="entry name" value="Xaa-Pro-like_dom"/>
</dbReference>
<dbReference type="Pfam" id="PF02129">
    <property type="entry name" value="Peptidase_S15"/>
    <property type="match status" value="1"/>
</dbReference>
<reference evidence="4 5" key="1">
    <citation type="submission" date="2023-06" db="EMBL/GenBank/DDBJ databases">
        <title>Alteromonas sp. ASW11-36 isolated from intertidal sand.</title>
        <authorList>
            <person name="Li Y."/>
        </authorList>
    </citation>
    <scope>NUCLEOTIDE SEQUENCE [LARGE SCALE GENOMIC DNA]</scope>
    <source>
        <strain evidence="4 5">ASW11-36</strain>
    </source>
</reference>
<comment type="caution">
    <text evidence="4">The sequence shown here is derived from an EMBL/GenBank/DDBJ whole genome shotgun (WGS) entry which is preliminary data.</text>
</comment>
<accession>A0ABT7SUR9</accession>
<evidence type="ECO:0000313" key="4">
    <source>
        <dbReference type="EMBL" id="MDM7859930.1"/>
    </source>
</evidence>
<dbReference type="PROSITE" id="PS51257">
    <property type="entry name" value="PROKAR_LIPOPROTEIN"/>
    <property type="match status" value="1"/>
</dbReference>
<feature type="domain" description="Xaa-Pro dipeptidyl-peptidase C-terminal" evidence="3">
    <location>
        <begin position="369"/>
        <end position="609"/>
    </location>
</feature>
<keyword evidence="5" id="KW-1185">Reference proteome</keyword>
<dbReference type="SUPFAM" id="SSF49785">
    <property type="entry name" value="Galactose-binding domain-like"/>
    <property type="match status" value="1"/>
</dbReference>
<protein>
    <submittedName>
        <fullName evidence="4">CocE/NonD family hydrolase</fullName>
    </submittedName>
</protein>
<dbReference type="Proteomes" id="UP001234343">
    <property type="component" value="Unassembled WGS sequence"/>
</dbReference>
<dbReference type="InterPro" id="IPR013736">
    <property type="entry name" value="Xaa-Pro_dipept_C"/>
</dbReference>
<dbReference type="Pfam" id="PF08530">
    <property type="entry name" value="PepX_C"/>
    <property type="match status" value="1"/>
</dbReference>
<dbReference type="EMBL" id="JAUCBP010000006">
    <property type="protein sequence ID" value="MDM7859930.1"/>
    <property type="molecule type" value="Genomic_DNA"/>
</dbReference>
<sequence>MRTVALSLLLLTTVTACSEPPQSSAAQKRPTEFVPPQGSVIEANVQVTMRDGARLNTLVILPPVAQTEKVPAIMIRTPYKTEVRPGSVLHETLLNKGYAVVMQHERGRYFSEGEFNMLGGALEDGWDTMDWIVEQSWSNGSIGTYGCSSSGENQLQLGNANHPAHKAMVIGSSGVGVAEAGPFREQGNFWRGGVWQQGWMNYFHQAMHQEWPQFPPELTNEERQKIIGHFSLSNAGYKIPSSTYNQTRMHLPMIDIMDELNSPRNEVPSYLQMGPVDPSWGVNRISEGEAINIPALWFESLYDISARSTLAYFEWNRATNAAAGRDNQKLRLTQGGHCSFGRASVETETAKMGDLELGDMRYDYVAEVTGWFDQWLKAVPETGSTAAYTAYLGNGQWHQTDSMPMNGNQTWYLNGDGSLAMQHSSAVKTISYQYDPANPVPSVGGEIYGEGDDHEDGSFDQTKLHSRQDVLVFTSEPLEQALSVFGLANVRLTVSSDQPDTDFTVKINQVLPDGRAFNLGDTILRMRYRDGLEQEVFMTAGEAYTIELPPIPLSRTVAAGHRLQVEVSSSNFPSYARNLNTAANPYTSTETAIATNSIHLGEGVTAEIVLPVIE</sequence>
<dbReference type="NCBIfam" id="TIGR00976">
    <property type="entry name" value="CocE_NonD"/>
    <property type="match status" value="1"/>
</dbReference>
<dbReference type="GO" id="GO:0016787">
    <property type="term" value="F:hydrolase activity"/>
    <property type="evidence" value="ECO:0007669"/>
    <property type="project" value="UniProtKB-KW"/>
</dbReference>
<feature type="chain" id="PRO_5045054786" evidence="2">
    <location>
        <begin position="19"/>
        <end position="614"/>
    </location>
</feature>
<dbReference type="Gene3D" id="2.60.120.260">
    <property type="entry name" value="Galactose-binding domain-like"/>
    <property type="match status" value="1"/>
</dbReference>
<dbReference type="InterPro" id="IPR005674">
    <property type="entry name" value="CocE/Ser_esterase"/>
</dbReference>
<evidence type="ECO:0000313" key="5">
    <source>
        <dbReference type="Proteomes" id="UP001234343"/>
    </source>
</evidence>
<name>A0ABT7SUR9_9ALTE</name>
<evidence type="ECO:0000259" key="3">
    <source>
        <dbReference type="SMART" id="SM00939"/>
    </source>
</evidence>
<organism evidence="4 5">
    <name type="scientific">Alteromonas arenosi</name>
    <dbReference type="NCBI Taxonomy" id="3055817"/>
    <lineage>
        <taxon>Bacteria</taxon>
        <taxon>Pseudomonadati</taxon>
        <taxon>Pseudomonadota</taxon>
        <taxon>Gammaproteobacteria</taxon>
        <taxon>Alteromonadales</taxon>
        <taxon>Alteromonadaceae</taxon>
        <taxon>Alteromonas/Salinimonas group</taxon>
        <taxon>Alteromonas</taxon>
    </lineage>
</organism>